<dbReference type="Pfam" id="PF14072">
    <property type="entry name" value="DndB"/>
    <property type="match status" value="1"/>
</dbReference>
<comment type="caution">
    <text evidence="2">The sequence shown here is derived from an EMBL/GenBank/DDBJ whole genome shotgun (WGS) entry which is preliminary data.</text>
</comment>
<evidence type="ECO:0000313" key="3">
    <source>
        <dbReference type="Proteomes" id="UP000050482"/>
    </source>
</evidence>
<name>A0A0P9CXB0_9BACL</name>
<dbReference type="Proteomes" id="UP000050482">
    <property type="component" value="Unassembled WGS sequence"/>
</dbReference>
<dbReference type="AlphaFoldDB" id="A0A0P9CXB0"/>
<evidence type="ECO:0000256" key="1">
    <source>
        <dbReference type="SAM" id="MobiDB-lite"/>
    </source>
</evidence>
<evidence type="ECO:0008006" key="4">
    <source>
        <dbReference type="Google" id="ProtNLM"/>
    </source>
</evidence>
<dbReference type="CDD" id="cd16414">
    <property type="entry name" value="dndB_like"/>
    <property type="match status" value="1"/>
</dbReference>
<dbReference type="RefSeq" id="WP_054968482.1">
    <property type="nucleotide sequence ID" value="NZ_LJCO01000033.1"/>
</dbReference>
<sequence length="444" mass="49541">MAKLFGANYDLQAYEAADIFPDGLHIDENVQRRIAPSRVKGIGQYIIRAVDTQTVGAFFAPLVVNKRTDGNMYILDGQHRYKGIGVAIDTLEKRVKSLSAYLSKKNLNEHDKDTAQSELAGTKRMLNSIRTSRIPVMVYQGLNTEEERQLFHDLNNLAKRAPTSLALLFDNSDPYVRVAKEVVSIVDGLEALVDHVNTNKLDEGKLFLFSTVHKSVVKLLGKRYFSDRGVQFTTVYNNGVEKTARFFEVVLASLPEDAATGNYLYKDAKVLQGIGEFVNKMDNIQYVDGLVTLRELLKDFSFQSTNKLFATAGGATRNPDGTISFKGTGSGIKAVVRTLSSQAIRYDANGIEATDAYKYSIDDKIDDSEVVTPDEPTVFPEAVSRKKSSRNSQSEKRRDKTPRAERLKNVEFVDSPVKAKIQVDDVEDAQQLDLTKQLSHFFKG</sequence>
<organism evidence="2 3">
    <name type="scientific">Alicyclobacillus ferrooxydans</name>
    <dbReference type="NCBI Taxonomy" id="471514"/>
    <lineage>
        <taxon>Bacteria</taxon>
        <taxon>Bacillati</taxon>
        <taxon>Bacillota</taxon>
        <taxon>Bacilli</taxon>
        <taxon>Bacillales</taxon>
        <taxon>Alicyclobacillaceae</taxon>
        <taxon>Alicyclobacillus</taxon>
    </lineage>
</organism>
<dbReference type="InterPro" id="IPR017642">
    <property type="entry name" value="DNA_S_mod_DndB"/>
</dbReference>
<feature type="compositionally biased region" description="Basic and acidic residues" evidence="1">
    <location>
        <begin position="393"/>
        <end position="409"/>
    </location>
</feature>
<evidence type="ECO:0000313" key="2">
    <source>
        <dbReference type="EMBL" id="KPV44394.1"/>
    </source>
</evidence>
<accession>A0A0P9CXB0</accession>
<dbReference type="PATRIC" id="fig|471514.4.peg.3668"/>
<keyword evidence="3" id="KW-1185">Reference proteome</keyword>
<dbReference type="EMBL" id="LJCO01000033">
    <property type="protein sequence ID" value="KPV44394.1"/>
    <property type="molecule type" value="Genomic_DNA"/>
</dbReference>
<proteinExistence type="predicted"/>
<protein>
    <recommendedName>
        <fullName evidence="4">DGQHR domain-containing protein</fullName>
    </recommendedName>
</protein>
<feature type="region of interest" description="Disordered" evidence="1">
    <location>
        <begin position="381"/>
        <end position="409"/>
    </location>
</feature>
<dbReference type="OrthoDB" id="2439680at2"/>
<gene>
    <name evidence="2" type="ORF">AN477_07130</name>
</gene>
<reference evidence="2 3" key="1">
    <citation type="submission" date="2015-09" db="EMBL/GenBank/DDBJ databases">
        <title>Draft genome sequence of Alicyclobacillus ferrooxydans DSM 22381.</title>
        <authorList>
            <person name="Hemp J."/>
        </authorList>
    </citation>
    <scope>NUCLEOTIDE SEQUENCE [LARGE SCALE GENOMIC DNA]</scope>
    <source>
        <strain evidence="2 3">TC-34</strain>
    </source>
</reference>